<dbReference type="HOGENOM" id="CLU_215393_0_0_10"/>
<organism evidence="2 3">
    <name type="scientific">Nonlabens marinus S1-08</name>
    <dbReference type="NCBI Taxonomy" id="1454201"/>
    <lineage>
        <taxon>Bacteria</taxon>
        <taxon>Pseudomonadati</taxon>
        <taxon>Bacteroidota</taxon>
        <taxon>Flavobacteriia</taxon>
        <taxon>Flavobacteriales</taxon>
        <taxon>Flavobacteriaceae</taxon>
        <taxon>Nonlabens</taxon>
    </lineage>
</organism>
<evidence type="ECO:0000256" key="1">
    <source>
        <dbReference type="SAM" id="SignalP"/>
    </source>
</evidence>
<dbReference type="KEGG" id="nmf:NMS_2232"/>
<keyword evidence="1" id="KW-0732">Signal</keyword>
<gene>
    <name evidence="2" type="ORF">NMS_2232</name>
</gene>
<dbReference type="RefSeq" id="WP_162483964.1">
    <property type="nucleotide sequence ID" value="NZ_AP014548.1"/>
</dbReference>
<sequence>MNNKSLKAFALVSLFAVSLAATAATSFAPETTNAKKIDKARIKLPSRG</sequence>
<dbReference type="AlphaFoldDB" id="W8W0F6"/>
<name>W8W0F6_9FLAO</name>
<reference evidence="2 3" key="1">
    <citation type="journal article" date="2014" name="Proc. Natl. Acad. Sci. U.S.A.">
        <title>Functional characterization of flavobacteria rhodopsins reveals a unique class of light-driven chloride pump in bacteria.</title>
        <authorList>
            <person name="Yoshizawa S."/>
            <person name="Kumagai Y."/>
            <person name="Kim H."/>
            <person name="Ogura Y."/>
            <person name="Hayashi T."/>
            <person name="Iwasaki W."/>
            <person name="DeLong E.F."/>
            <person name="Kogure K."/>
        </authorList>
    </citation>
    <scope>NUCLEOTIDE SEQUENCE [LARGE SCALE GENOMIC DNA]</scope>
    <source>
        <strain evidence="2 3">S1-08</strain>
    </source>
</reference>
<protein>
    <submittedName>
        <fullName evidence="2">Uncharacterized protein</fullName>
    </submittedName>
</protein>
<dbReference type="Proteomes" id="UP000031760">
    <property type="component" value="Chromosome"/>
</dbReference>
<evidence type="ECO:0000313" key="3">
    <source>
        <dbReference type="Proteomes" id="UP000031760"/>
    </source>
</evidence>
<dbReference type="EMBL" id="AP014548">
    <property type="protein sequence ID" value="BAO56241.1"/>
    <property type="molecule type" value="Genomic_DNA"/>
</dbReference>
<keyword evidence="3" id="KW-1185">Reference proteome</keyword>
<proteinExistence type="predicted"/>
<accession>W8W0F6</accession>
<feature type="chain" id="PRO_5004914307" evidence="1">
    <location>
        <begin position="24"/>
        <end position="48"/>
    </location>
</feature>
<dbReference type="STRING" id="1454201.NMS_2232"/>
<feature type="signal peptide" evidence="1">
    <location>
        <begin position="1"/>
        <end position="23"/>
    </location>
</feature>
<evidence type="ECO:0000313" key="2">
    <source>
        <dbReference type="EMBL" id="BAO56241.1"/>
    </source>
</evidence>